<gene>
    <name evidence="7" type="primary">rbm7</name>
</gene>
<evidence type="ECO:0000256" key="3">
    <source>
        <dbReference type="ARBA" id="ARBA00023242"/>
    </source>
</evidence>
<dbReference type="InterPro" id="IPR035979">
    <property type="entry name" value="RBD_domain_sf"/>
</dbReference>
<evidence type="ECO:0000256" key="5">
    <source>
        <dbReference type="SAM" id="MobiDB-lite"/>
    </source>
</evidence>
<name>H9GHW0_ANOCA</name>
<dbReference type="Bgee" id="ENSACAG00000011589">
    <property type="expression patterns" value="Expressed in lung and 12 other cell types or tissues"/>
</dbReference>
<keyword evidence="2 4" id="KW-0694">RNA-binding</keyword>
<dbReference type="PANTHER" id="PTHR13798">
    <property type="entry name" value="RNA BINDING MOTIF RBM PROTEIN -RELATED"/>
    <property type="match status" value="1"/>
</dbReference>
<evidence type="ECO:0000256" key="1">
    <source>
        <dbReference type="ARBA" id="ARBA00004642"/>
    </source>
</evidence>
<dbReference type="Pfam" id="PF00929">
    <property type="entry name" value="RNase_T"/>
    <property type="match status" value="1"/>
</dbReference>
<organism evidence="7 8">
    <name type="scientific">Anolis carolinensis</name>
    <name type="common">Green anole</name>
    <name type="synonym">American chameleon</name>
    <dbReference type="NCBI Taxonomy" id="28377"/>
    <lineage>
        <taxon>Eukaryota</taxon>
        <taxon>Metazoa</taxon>
        <taxon>Chordata</taxon>
        <taxon>Craniata</taxon>
        <taxon>Vertebrata</taxon>
        <taxon>Euteleostomi</taxon>
        <taxon>Lepidosauria</taxon>
        <taxon>Squamata</taxon>
        <taxon>Bifurcata</taxon>
        <taxon>Unidentata</taxon>
        <taxon>Episquamata</taxon>
        <taxon>Toxicofera</taxon>
        <taxon>Iguania</taxon>
        <taxon>Dactyloidae</taxon>
        <taxon>Anolis</taxon>
    </lineage>
</organism>
<dbReference type="STRING" id="28377.ENSACAP00000011359"/>
<dbReference type="InterPro" id="IPR013520">
    <property type="entry name" value="Ribonucl_H"/>
</dbReference>
<dbReference type="InterPro" id="IPR012337">
    <property type="entry name" value="RNaseH-like_sf"/>
</dbReference>
<dbReference type="AlphaFoldDB" id="H9GHW0"/>
<dbReference type="GO" id="GO:0005654">
    <property type="term" value="C:nucleoplasm"/>
    <property type="evidence" value="ECO:0007669"/>
    <property type="project" value="UniProtKB-SubCell"/>
</dbReference>
<dbReference type="InterPro" id="IPR012677">
    <property type="entry name" value="Nucleotide-bd_a/b_plait_sf"/>
</dbReference>
<sequence length="261" mass="28414">MRTALGSLPARLATHARLGLRLSQHRLLAMGAAAAEADRTLFVGNLDPGVTEELLFELFLQGGPVLNVKIPKDREGKAKSFAFVNFKHEESVPYGMSLLNGIKLFGRPLKIQFRSGSSHASQDNGALYSSQNGGLSVAQHQQQAPATNTNNWYERSTENFSAASSSSSVSRSFSSFPLENLQRQAVLMTGLDIERDHILEMACLVTDADLNLVAEGPNLIIHQPDEVLEGMSEWCKEHHGKSGLTRAVRESAVSLCEAELV</sequence>
<dbReference type="InterPro" id="IPR034500">
    <property type="entry name" value="RBM7_RRM"/>
</dbReference>
<dbReference type="HOGENOM" id="CLU_087967_0_0_1"/>
<keyword evidence="8" id="KW-1185">Reference proteome</keyword>
<evidence type="ECO:0000313" key="8">
    <source>
        <dbReference type="Proteomes" id="UP000001646"/>
    </source>
</evidence>
<dbReference type="Gene3D" id="3.30.420.10">
    <property type="entry name" value="Ribonuclease H-like superfamily/Ribonuclease H"/>
    <property type="match status" value="1"/>
</dbReference>
<reference evidence="7" key="3">
    <citation type="submission" date="2025-09" db="UniProtKB">
        <authorList>
            <consortium name="Ensembl"/>
        </authorList>
    </citation>
    <scope>IDENTIFICATION</scope>
</reference>
<reference evidence="7" key="1">
    <citation type="submission" date="2009-12" db="EMBL/GenBank/DDBJ databases">
        <title>The Genome Sequence of Anolis carolinensis (Green Anole Lizard).</title>
        <authorList>
            <consortium name="The Genome Sequencing Platform"/>
            <person name="Di Palma F."/>
            <person name="Alfoldi J."/>
            <person name="Heiman D."/>
            <person name="Young S."/>
            <person name="Grabherr M."/>
            <person name="Johnson J."/>
            <person name="Lander E.S."/>
            <person name="Lindblad-Toh K."/>
        </authorList>
    </citation>
    <scope>NUCLEOTIDE SEQUENCE [LARGE SCALE GENOMIC DNA]</scope>
    <source>
        <strain evidence="7">JBL SC #1</strain>
    </source>
</reference>
<dbReference type="Proteomes" id="UP000001646">
    <property type="component" value="Unplaced"/>
</dbReference>
<evidence type="ECO:0000256" key="2">
    <source>
        <dbReference type="ARBA" id="ARBA00022884"/>
    </source>
</evidence>
<dbReference type="Gene3D" id="3.30.70.330">
    <property type="match status" value="1"/>
</dbReference>
<dbReference type="InterPro" id="IPR036397">
    <property type="entry name" value="RNaseH_sf"/>
</dbReference>
<dbReference type="GO" id="GO:0003723">
    <property type="term" value="F:RNA binding"/>
    <property type="evidence" value="ECO:0007669"/>
    <property type="project" value="UniProtKB-UniRule"/>
</dbReference>
<evidence type="ECO:0000259" key="6">
    <source>
        <dbReference type="PROSITE" id="PS50102"/>
    </source>
</evidence>
<comment type="subcellular location">
    <subcellularLocation>
        <location evidence="1">Nucleus</location>
        <location evidence="1">Nucleoplasm</location>
    </subcellularLocation>
</comment>
<dbReference type="InterPro" id="IPR000504">
    <property type="entry name" value="RRM_dom"/>
</dbReference>
<reference evidence="7" key="2">
    <citation type="submission" date="2025-08" db="UniProtKB">
        <authorList>
            <consortium name="Ensembl"/>
        </authorList>
    </citation>
    <scope>IDENTIFICATION</scope>
</reference>
<dbReference type="PROSITE" id="PS50102">
    <property type="entry name" value="RRM"/>
    <property type="match status" value="1"/>
</dbReference>
<dbReference type="CDD" id="cd12592">
    <property type="entry name" value="RRM_RBM7"/>
    <property type="match status" value="1"/>
</dbReference>
<dbReference type="Pfam" id="PF00076">
    <property type="entry name" value="RRM_1"/>
    <property type="match status" value="1"/>
</dbReference>
<protein>
    <recommendedName>
        <fullName evidence="6">RRM domain-containing protein</fullName>
    </recommendedName>
</protein>
<dbReference type="SUPFAM" id="SSF53098">
    <property type="entry name" value="Ribonuclease H-like"/>
    <property type="match status" value="1"/>
</dbReference>
<dbReference type="InterPro" id="IPR052285">
    <property type="entry name" value="NEXT_complex_subunit"/>
</dbReference>
<keyword evidence="3" id="KW-0539">Nucleus</keyword>
<dbReference type="Ensembl" id="ENSACAT00000011598.3">
    <property type="protein sequence ID" value="ENSACAP00000011359.3"/>
    <property type="gene ID" value="ENSACAG00000011589.3"/>
</dbReference>
<accession>H9GHW0</accession>
<evidence type="ECO:0000313" key="7">
    <source>
        <dbReference type="Ensembl" id="ENSACAP00000011359.3"/>
    </source>
</evidence>
<dbReference type="SMART" id="SM00360">
    <property type="entry name" value="RRM"/>
    <property type="match status" value="1"/>
</dbReference>
<dbReference type="eggNOG" id="KOG4454">
    <property type="taxonomic scope" value="Eukaryota"/>
</dbReference>
<dbReference type="SUPFAM" id="SSF54928">
    <property type="entry name" value="RNA-binding domain, RBD"/>
    <property type="match status" value="1"/>
</dbReference>
<dbReference type="PANTHER" id="PTHR13798:SF4">
    <property type="entry name" value="RNA-BINDING PROTEIN 7"/>
    <property type="match status" value="1"/>
</dbReference>
<feature type="domain" description="RRM" evidence="6">
    <location>
        <begin position="39"/>
        <end position="116"/>
    </location>
</feature>
<proteinExistence type="predicted"/>
<feature type="region of interest" description="Disordered" evidence="5">
    <location>
        <begin position="131"/>
        <end position="150"/>
    </location>
</feature>
<evidence type="ECO:0000256" key="4">
    <source>
        <dbReference type="PROSITE-ProRule" id="PRU00176"/>
    </source>
</evidence>
<dbReference type="GeneTree" id="ENSGT00870000136493"/>